<organism evidence="2 3">
    <name type="scientific">Methylobacterium komagatae</name>
    <dbReference type="NCBI Taxonomy" id="374425"/>
    <lineage>
        <taxon>Bacteria</taxon>
        <taxon>Pseudomonadati</taxon>
        <taxon>Pseudomonadota</taxon>
        <taxon>Alphaproteobacteria</taxon>
        <taxon>Hyphomicrobiales</taxon>
        <taxon>Methylobacteriaceae</taxon>
        <taxon>Methylobacterium</taxon>
    </lineage>
</organism>
<evidence type="ECO:0000313" key="2">
    <source>
        <dbReference type="EMBL" id="MFC6791271.1"/>
    </source>
</evidence>
<evidence type="ECO:0000313" key="3">
    <source>
        <dbReference type="Proteomes" id="UP001596292"/>
    </source>
</evidence>
<gene>
    <name evidence="2" type="ORF">ACFQE0_17580</name>
</gene>
<evidence type="ECO:0000256" key="1">
    <source>
        <dbReference type="SAM" id="MobiDB-lite"/>
    </source>
</evidence>
<dbReference type="RefSeq" id="WP_378971960.1">
    <property type="nucleotide sequence ID" value="NZ_JBHSWN010000001.1"/>
</dbReference>
<feature type="region of interest" description="Disordered" evidence="1">
    <location>
        <begin position="61"/>
        <end position="94"/>
    </location>
</feature>
<keyword evidence="3" id="KW-1185">Reference proteome</keyword>
<comment type="caution">
    <text evidence="2">The sequence shown here is derived from an EMBL/GenBank/DDBJ whole genome shotgun (WGS) entry which is preliminary data.</text>
</comment>
<sequence length="94" mass="10068">MNIQTSAEPLLPQNFDSQIGLVFKRLAGIYEACGQSGLETAVRATLVALGRVALEEGERRARALSGRTAPRPGDVRVTAQARRTGDPDTFDVAD</sequence>
<accession>A0ABW2BME4</accession>
<protein>
    <submittedName>
        <fullName evidence="2">Uncharacterized protein</fullName>
    </submittedName>
</protein>
<proteinExistence type="predicted"/>
<dbReference type="EMBL" id="JBHSWN010000001">
    <property type="protein sequence ID" value="MFC6791271.1"/>
    <property type="molecule type" value="Genomic_DNA"/>
</dbReference>
<dbReference type="Proteomes" id="UP001596292">
    <property type="component" value="Unassembled WGS sequence"/>
</dbReference>
<reference evidence="3" key="1">
    <citation type="journal article" date="2019" name="Int. J. Syst. Evol. Microbiol.">
        <title>The Global Catalogue of Microorganisms (GCM) 10K type strain sequencing project: providing services to taxonomists for standard genome sequencing and annotation.</title>
        <authorList>
            <consortium name="The Broad Institute Genomics Platform"/>
            <consortium name="The Broad Institute Genome Sequencing Center for Infectious Disease"/>
            <person name="Wu L."/>
            <person name="Ma J."/>
        </authorList>
    </citation>
    <scope>NUCLEOTIDE SEQUENCE [LARGE SCALE GENOMIC DNA]</scope>
    <source>
        <strain evidence="3">CCUG 48316</strain>
    </source>
</reference>
<name>A0ABW2BME4_9HYPH</name>